<evidence type="ECO:0000313" key="2">
    <source>
        <dbReference type="EMBL" id="KAK3006884.1"/>
    </source>
</evidence>
<evidence type="ECO:0000256" key="1">
    <source>
        <dbReference type="SAM" id="Phobius"/>
    </source>
</evidence>
<feature type="transmembrane region" description="Helical" evidence="1">
    <location>
        <begin position="12"/>
        <end position="30"/>
    </location>
</feature>
<dbReference type="AlphaFoldDB" id="A0AA89AK41"/>
<keyword evidence="1" id="KW-0472">Membrane</keyword>
<reference evidence="2" key="1">
    <citation type="submission" date="2022-12" db="EMBL/GenBank/DDBJ databases">
        <title>Draft genome assemblies for two species of Escallonia (Escalloniales).</title>
        <authorList>
            <person name="Chanderbali A."/>
            <person name="Dervinis C."/>
            <person name="Anghel I."/>
            <person name="Soltis D."/>
            <person name="Soltis P."/>
            <person name="Zapata F."/>
        </authorList>
    </citation>
    <scope>NUCLEOTIDE SEQUENCE</scope>
    <source>
        <strain evidence="2">UCBG64.0493</strain>
        <tissue evidence="2">Leaf</tissue>
    </source>
</reference>
<accession>A0AA89AK41</accession>
<keyword evidence="3" id="KW-1185">Reference proteome</keyword>
<organism evidence="2 3">
    <name type="scientific">Escallonia herrerae</name>
    <dbReference type="NCBI Taxonomy" id="1293975"/>
    <lineage>
        <taxon>Eukaryota</taxon>
        <taxon>Viridiplantae</taxon>
        <taxon>Streptophyta</taxon>
        <taxon>Embryophyta</taxon>
        <taxon>Tracheophyta</taxon>
        <taxon>Spermatophyta</taxon>
        <taxon>Magnoliopsida</taxon>
        <taxon>eudicotyledons</taxon>
        <taxon>Gunneridae</taxon>
        <taxon>Pentapetalae</taxon>
        <taxon>asterids</taxon>
        <taxon>campanulids</taxon>
        <taxon>Escalloniales</taxon>
        <taxon>Escalloniaceae</taxon>
        <taxon>Escallonia</taxon>
    </lineage>
</organism>
<comment type="caution">
    <text evidence="2">The sequence shown here is derived from an EMBL/GenBank/DDBJ whole genome shotgun (WGS) entry which is preliminary data.</text>
</comment>
<feature type="transmembrane region" description="Helical" evidence="1">
    <location>
        <begin position="50"/>
        <end position="72"/>
    </location>
</feature>
<keyword evidence="1" id="KW-1133">Transmembrane helix</keyword>
<dbReference type="EMBL" id="JAVXUP010001935">
    <property type="protein sequence ID" value="KAK3006884.1"/>
    <property type="molecule type" value="Genomic_DNA"/>
</dbReference>
<gene>
    <name evidence="2" type="ORF">RJ639_017010</name>
</gene>
<name>A0AA89AK41_9ASTE</name>
<dbReference type="Proteomes" id="UP001188597">
    <property type="component" value="Unassembled WGS sequence"/>
</dbReference>
<proteinExistence type="predicted"/>
<keyword evidence="1" id="KW-0812">Transmembrane</keyword>
<sequence>MVRQSSFLERYGYDLLLGSIAAFYVFMVPYTKVEESFNVQYDHLEFPGVVPRTFLVNLAYGYWFKGSFYAALKCL</sequence>
<evidence type="ECO:0000313" key="3">
    <source>
        <dbReference type="Proteomes" id="UP001188597"/>
    </source>
</evidence>
<protein>
    <submittedName>
        <fullName evidence="2">Uncharacterized protein</fullName>
    </submittedName>
</protein>
<feature type="non-terminal residue" evidence="2">
    <location>
        <position position="75"/>
    </location>
</feature>